<dbReference type="Pfam" id="PF12969">
    <property type="entry name" value="DUF3857"/>
    <property type="match status" value="1"/>
</dbReference>
<dbReference type="SUPFAM" id="SSF54001">
    <property type="entry name" value="Cysteine proteinases"/>
    <property type="match status" value="1"/>
</dbReference>
<keyword evidence="5" id="KW-1185">Reference proteome</keyword>
<reference evidence="4 5" key="1">
    <citation type="submission" date="2016-10" db="EMBL/GenBank/DDBJ databases">
        <authorList>
            <person name="de Groot N.N."/>
        </authorList>
    </citation>
    <scope>NUCLEOTIDE SEQUENCE [LARGE SCALE GENOMIC DNA]</scope>
    <source>
        <strain evidence="4 5">47C3B</strain>
    </source>
</reference>
<dbReference type="Gene3D" id="3.10.620.30">
    <property type="match status" value="1"/>
</dbReference>
<evidence type="ECO:0000259" key="2">
    <source>
        <dbReference type="Pfam" id="PF01841"/>
    </source>
</evidence>
<accession>A0A1G6ZLQ6</accession>
<keyword evidence="1" id="KW-0732">Signal</keyword>
<evidence type="ECO:0000259" key="3">
    <source>
        <dbReference type="Pfam" id="PF12969"/>
    </source>
</evidence>
<feature type="domain" description="Transglutaminase-like" evidence="2">
    <location>
        <begin position="284"/>
        <end position="357"/>
    </location>
</feature>
<protein>
    <submittedName>
        <fullName evidence="4">Transglutaminase-like superfamily protein</fullName>
    </submittedName>
</protein>
<dbReference type="Gene3D" id="2.60.120.1130">
    <property type="match status" value="1"/>
</dbReference>
<dbReference type="InterPro" id="IPR038765">
    <property type="entry name" value="Papain-like_cys_pep_sf"/>
</dbReference>
<dbReference type="InterPro" id="IPR024618">
    <property type="entry name" value="DUF3857"/>
</dbReference>
<dbReference type="InterPro" id="IPR002931">
    <property type="entry name" value="Transglutaminase-like"/>
</dbReference>
<evidence type="ECO:0000313" key="4">
    <source>
        <dbReference type="EMBL" id="SDE02496.1"/>
    </source>
</evidence>
<dbReference type="Proteomes" id="UP000199072">
    <property type="component" value="Unassembled WGS sequence"/>
</dbReference>
<dbReference type="STRING" id="1391627.SAMN05216464_103377"/>
<organism evidence="4 5">
    <name type="scientific">Mucilaginibacter pineti</name>
    <dbReference type="NCBI Taxonomy" id="1391627"/>
    <lineage>
        <taxon>Bacteria</taxon>
        <taxon>Pseudomonadati</taxon>
        <taxon>Bacteroidota</taxon>
        <taxon>Sphingobacteriia</taxon>
        <taxon>Sphingobacteriales</taxon>
        <taxon>Sphingobacteriaceae</taxon>
        <taxon>Mucilaginibacter</taxon>
    </lineage>
</organism>
<proteinExistence type="predicted"/>
<dbReference type="AlphaFoldDB" id="A0A1G6ZLQ6"/>
<feature type="signal peptide" evidence="1">
    <location>
        <begin position="1"/>
        <end position="30"/>
    </location>
</feature>
<dbReference type="EMBL" id="FNAI01000003">
    <property type="protein sequence ID" value="SDE02496.1"/>
    <property type="molecule type" value="Genomic_DNA"/>
</dbReference>
<dbReference type="Pfam" id="PF01841">
    <property type="entry name" value="Transglut_core"/>
    <property type="match status" value="1"/>
</dbReference>
<feature type="domain" description="DUF3857" evidence="3">
    <location>
        <begin position="92"/>
        <end position="221"/>
    </location>
</feature>
<gene>
    <name evidence="4" type="ORF">SAMN05216464_103377</name>
</gene>
<dbReference type="OrthoDB" id="8595007at2"/>
<feature type="chain" id="PRO_5011472012" evidence="1">
    <location>
        <begin position="31"/>
        <end position="646"/>
    </location>
</feature>
<dbReference type="RefSeq" id="WP_091148450.1">
    <property type="nucleotide sequence ID" value="NZ_FNAI01000003.1"/>
</dbReference>
<evidence type="ECO:0000313" key="5">
    <source>
        <dbReference type="Proteomes" id="UP000199072"/>
    </source>
</evidence>
<dbReference type="Gene3D" id="2.60.40.3140">
    <property type="match status" value="1"/>
</dbReference>
<name>A0A1G6ZLQ6_9SPHI</name>
<sequence>MATFYLLKPSKLYFLLLLVFLSLASGITKAQDLETLRKQFPDEKAVMLNRVYEYNIDLKNGEPYVESKELQQMEYLLGSATAYMGKFGFSHSDFHKLASYEAFTQTPDNKKLKVSDFKTNSDKESFVFYDDVKETTFYFPGVEPGAIGNLQVSWFDKDPHLLSPFYFTGNVPTLNSEVKLTVSKDITLKYQLFGLDTANIAVNVKSDRHNNIYTFQYKNCPSDKSYDNAPGFAWYSPHVVFYIVDYKNSQGARTSYLSNAKDLYQLSYNYLKAINNQTTPELKHIVDSLTKGVTAEETKARNIYAWVQKNIKYVAFEDGMGGFIPRDAGLVCNRRFGDCKDMASILTEMLNTAGVKAYFTWIGTRDLPYSFTKTPLPLVSNHMICTIKLNDKFIFLDGTDPTCVFGTPPSAIQDKEAMIAVNEKEFQILKVPVIEKSKNVLVDSTWIELTQNGIKGRVKKDFSGYFATQMHGRLIYWDKKNMDEIMEGLFERGSNKFKLDTFNIDRKKTAGEFSMSANFSLPDYAKKLGDEYYLNLNLFKFFQNAHIDYPKRKTPIEHDFNFETKYVTLLKVPDGYKVSYLPQSKTFHNKTWGFDLKYEQKGKYVILTQEFDNDTLMTTNDEFEQWNKVLETLFPLYKETLSLTKI</sequence>
<evidence type="ECO:0000256" key="1">
    <source>
        <dbReference type="SAM" id="SignalP"/>
    </source>
</evidence>